<keyword evidence="5" id="KW-1185">Reference proteome</keyword>
<evidence type="ECO:0000256" key="1">
    <source>
        <dbReference type="SAM" id="MobiDB-lite"/>
    </source>
</evidence>
<dbReference type="Gene3D" id="2.60.40.2230">
    <property type="entry name" value="Uncharacterised protein YcnI-like PF07987, DUF1775"/>
    <property type="match status" value="1"/>
</dbReference>
<dbReference type="EMBL" id="PYYB01000001">
    <property type="protein sequence ID" value="PTL58817.1"/>
    <property type="molecule type" value="Genomic_DNA"/>
</dbReference>
<name>A0A2T4UHW8_9ACTN</name>
<evidence type="ECO:0000313" key="4">
    <source>
        <dbReference type="EMBL" id="PTL58817.1"/>
    </source>
</evidence>
<proteinExistence type="predicted"/>
<evidence type="ECO:0000259" key="3">
    <source>
        <dbReference type="Pfam" id="PF07987"/>
    </source>
</evidence>
<dbReference type="InterPro" id="IPR038507">
    <property type="entry name" value="YcnI-like_sf"/>
</dbReference>
<feature type="chain" id="PRO_5038903635" description="YncI copper-binding domain-containing protein" evidence="2">
    <location>
        <begin position="21"/>
        <end position="228"/>
    </location>
</feature>
<dbReference type="RefSeq" id="WP_107567254.1">
    <property type="nucleotide sequence ID" value="NZ_PYYB01000001.1"/>
</dbReference>
<dbReference type="AlphaFoldDB" id="A0A2T4UHW8"/>
<dbReference type="OrthoDB" id="9810871at2"/>
<dbReference type="InterPro" id="IPR012533">
    <property type="entry name" value="YcnI-copper_dom"/>
</dbReference>
<accession>A0A2T4UHW8</accession>
<reference evidence="4 5" key="1">
    <citation type="submission" date="2018-03" db="EMBL/GenBank/DDBJ databases">
        <title>Aquarubrobacter algicola gen. nov., sp. nov., a novel actinobacterium isolated from shallow eutrophic lake during the end of cyanobacterial harmful algal blooms.</title>
        <authorList>
            <person name="Chun S.J."/>
        </authorList>
    </citation>
    <scope>NUCLEOTIDE SEQUENCE [LARGE SCALE GENOMIC DNA]</scope>
    <source>
        <strain evidence="4 5">Seoho-28</strain>
    </source>
</reference>
<evidence type="ECO:0000256" key="2">
    <source>
        <dbReference type="SAM" id="SignalP"/>
    </source>
</evidence>
<keyword evidence="2" id="KW-0732">Signal</keyword>
<gene>
    <name evidence="4" type="ORF">C7Y72_03700</name>
</gene>
<sequence length="228" mass="22839">MLRRTLLLTALALGATAAPAAAHVEVLPKTVAPADPVLFTVLVPGERDDTGTTEVKLQIPEGVLPFSFEDQPGWKRTVQRASNGALETVTWKGEAAADGLVALRFLASTPDAPGTIEWKSIQTYDDGDVVRWIGAEGSESPASTTTVSADAPRQNAGGEGAQAASQDAGTGGAAAPEADTTQDAAGAASPDAGDDGGRDGLTLGLAIAGLVAGLAALGVTVTRGRATA</sequence>
<dbReference type="Pfam" id="PF07987">
    <property type="entry name" value="DUF1775"/>
    <property type="match status" value="1"/>
</dbReference>
<protein>
    <recommendedName>
        <fullName evidence="3">YncI copper-binding domain-containing protein</fullName>
    </recommendedName>
</protein>
<feature type="signal peptide" evidence="2">
    <location>
        <begin position="1"/>
        <end position="20"/>
    </location>
</feature>
<dbReference type="Proteomes" id="UP000240739">
    <property type="component" value="Unassembled WGS sequence"/>
</dbReference>
<evidence type="ECO:0000313" key="5">
    <source>
        <dbReference type="Proteomes" id="UP000240739"/>
    </source>
</evidence>
<feature type="domain" description="YncI copper-binding" evidence="3">
    <location>
        <begin position="23"/>
        <end position="141"/>
    </location>
</feature>
<organism evidence="4 5">
    <name type="scientific">Paraconexibacter algicola</name>
    <dbReference type="NCBI Taxonomy" id="2133960"/>
    <lineage>
        <taxon>Bacteria</taxon>
        <taxon>Bacillati</taxon>
        <taxon>Actinomycetota</taxon>
        <taxon>Thermoleophilia</taxon>
        <taxon>Solirubrobacterales</taxon>
        <taxon>Paraconexibacteraceae</taxon>
        <taxon>Paraconexibacter</taxon>
    </lineage>
</organism>
<comment type="caution">
    <text evidence="4">The sequence shown here is derived from an EMBL/GenBank/DDBJ whole genome shotgun (WGS) entry which is preliminary data.</text>
</comment>
<feature type="region of interest" description="Disordered" evidence="1">
    <location>
        <begin position="137"/>
        <end position="195"/>
    </location>
</feature>